<name>A0A9J6QYD8_9FIRM</name>
<dbReference type="AlphaFoldDB" id="A0A9J6QYD8"/>
<sequence length="496" mass="56839">MPKGIFTPQGRVGQYRYGGVFYEEFLPELRGPKGVEVYKEMSENDDIVSAILFAIEMLMRQTTFSVDPSGDTDIDKRAAEFVKECMDDMQDSWTSTLSEILSFITFGWSYHEIVYKRRMGHTKNPKTNSKYDDGLIGWRKLPLRAQETLYEWLYEDQSDELIGMVQQPPPDFGTIEIPLDRALHFVTKSRKNNPEGRSVLRGAYRAWYFKRRIQEIEGIGLERDLAGFPVLTAPERMDLWDTDDPEMVEALNRAESIVTGIRRDSREGLVLPPGWELSLLSAGNRRTFDTNEIIDRYDKRIATTVMADFILLGQGDNGSWALSSDKTRLFSLAIGTYLDVICETFNTQGIPRLIDLNDEHFRGITDYPQMVHSDIEERNLKELSEFLEKMVGIGLLMPDDQLEDFVRTEANLPERLDAEDMPEPVLSAEEKKQFRLDQAQSSLGRKDTSQAETAEESNQKENKKQSEKKQKYLDEEDVEKAAAAKQLLGRSQSMKG</sequence>
<dbReference type="Pfam" id="PF06074">
    <property type="entry name" value="Portal_Mu"/>
    <property type="match status" value="1"/>
</dbReference>
<dbReference type="Proteomes" id="UP001065549">
    <property type="component" value="Unassembled WGS sequence"/>
</dbReference>
<dbReference type="EMBL" id="JAOSHN010000010">
    <property type="protein sequence ID" value="MCU7380503.1"/>
    <property type="molecule type" value="Genomic_DNA"/>
</dbReference>
<evidence type="ECO:0000256" key="1">
    <source>
        <dbReference type="SAM" id="MobiDB-lite"/>
    </source>
</evidence>
<dbReference type="InterPro" id="IPR009279">
    <property type="entry name" value="Portal_Mu"/>
</dbReference>
<dbReference type="RefSeq" id="WP_269478753.1">
    <property type="nucleotide sequence ID" value="NZ_JAOSHN010000010.1"/>
</dbReference>
<reference evidence="2" key="1">
    <citation type="submission" date="2022-09" db="EMBL/GenBank/DDBJ databases">
        <title>Culturomic study of gut microbiota in children with autism spectrum disorder.</title>
        <authorList>
            <person name="Efimov B.A."/>
            <person name="Chaplin A.V."/>
            <person name="Sokolova S.R."/>
            <person name="Pikina A.P."/>
            <person name="Korzhanova M."/>
            <person name="Belova V."/>
            <person name="Korostin D."/>
        </authorList>
    </citation>
    <scope>NUCLEOTIDE SEQUENCE</scope>
    <source>
        <strain evidence="2">ASD5510</strain>
    </source>
</reference>
<feature type="compositionally biased region" description="Basic and acidic residues" evidence="1">
    <location>
        <begin position="457"/>
        <end position="473"/>
    </location>
</feature>
<keyword evidence="3" id="KW-1185">Reference proteome</keyword>
<evidence type="ECO:0000313" key="2">
    <source>
        <dbReference type="EMBL" id="MCU7380503.1"/>
    </source>
</evidence>
<comment type="caution">
    <text evidence="2">The sequence shown here is derived from an EMBL/GenBank/DDBJ whole genome shotgun (WGS) entry which is preliminary data.</text>
</comment>
<evidence type="ECO:0000313" key="3">
    <source>
        <dbReference type="Proteomes" id="UP001065549"/>
    </source>
</evidence>
<proteinExistence type="predicted"/>
<accession>A0A9J6QYD8</accession>
<gene>
    <name evidence="2" type="ORF">OBO34_19510</name>
</gene>
<protein>
    <recommendedName>
        <fullName evidence="4">Portal protein</fullName>
    </recommendedName>
</protein>
<evidence type="ECO:0008006" key="4">
    <source>
        <dbReference type="Google" id="ProtNLM"/>
    </source>
</evidence>
<organism evidence="2 3">
    <name type="scientific">Hominibacterium faecale</name>
    <dbReference type="NCBI Taxonomy" id="2839743"/>
    <lineage>
        <taxon>Bacteria</taxon>
        <taxon>Bacillati</taxon>
        <taxon>Bacillota</taxon>
        <taxon>Clostridia</taxon>
        <taxon>Peptostreptococcales</taxon>
        <taxon>Anaerovoracaceae</taxon>
        <taxon>Hominibacterium</taxon>
    </lineage>
</organism>
<feature type="region of interest" description="Disordered" evidence="1">
    <location>
        <begin position="434"/>
        <end position="477"/>
    </location>
</feature>